<sequence>MGIKLTQLSLKYVKGFQEIDLHFHKRLTVLIGDNGSGKTSIMDALSIILGKILMKFIDQDKSRAIEKNLTYIYSEHEYQNIDETWHNLQYNKEHTAIDLAFNLNEKKYTAILDRVQLGPGHTIQLNKGFIAEDFEYEDSDRTFLPLFIYYPAYKMPIGFYEFSKSNEAIDPDKSFLLAYLSALSSQPFDMNIFLEWFQWQENIAGQTGKNHILKVIKKAIYKLLSDKKNKFDNLYINWLHSSAGDLCIHKNDISLSINQLSSGEKSLLVLVADLARRLAMANPTQQNPLQCSAVVLIDEIDLHLHPSWQRMIIPKLMEIFSNCQFIITTHSPQILSSIEAGKVWRIENFELEAENNTYGQTSNAILADILGDRERPEEIQGKFREIYQAIDNNDFAKAKDKLSQLEDAIGIDETGIVEAKTHLTFIESCV</sequence>
<evidence type="ECO:0000313" key="3">
    <source>
        <dbReference type="Proteomes" id="UP000236724"/>
    </source>
</evidence>
<accession>A0A1H6F6S2</accession>
<feature type="domain" description="AAA+ ATPase" evidence="1">
    <location>
        <begin position="24"/>
        <end position="350"/>
    </location>
</feature>
<dbReference type="Proteomes" id="UP000236724">
    <property type="component" value="Unassembled WGS sequence"/>
</dbReference>
<evidence type="ECO:0000313" key="2">
    <source>
        <dbReference type="EMBL" id="SEH04685.1"/>
    </source>
</evidence>
<dbReference type="AlphaFoldDB" id="A0A1H6F6S2"/>
<gene>
    <name evidence="2" type="ORF">MBHS_00534</name>
</gene>
<dbReference type="GO" id="GO:0006302">
    <property type="term" value="P:double-strand break repair"/>
    <property type="evidence" value="ECO:0007669"/>
    <property type="project" value="TreeGrafter"/>
</dbReference>
<dbReference type="RefSeq" id="WP_103918727.1">
    <property type="nucleotide sequence ID" value="NZ_FMSV02000083.1"/>
</dbReference>
<dbReference type="GO" id="GO:0000731">
    <property type="term" value="P:DNA synthesis involved in DNA repair"/>
    <property type="evidence" value="ECO:0007669"/>
    <property type="project" value="TreeGrafter"/>
</dbReference>
<protein>
    <submittedName>
        <fullName evidence="2">Recombination protein F</fullName>
    </submittedName>
</protein>
<dbReference type="OrthoDB" id="9815944at2"/>
<dbReference type="SUPFAM" id="SSF52540">
    <property type="entry name" value="P-loop containing nucleoside triphosphate hydrolases"/>
    <property type="match status" value="1"/>
</dbReference>
<evidence type="ECO:0000259" key="1">
    <source>
        <dbReference type="SMART" id="SM00382"/>
    </source>
</evidence>
<dbReference type="SMART" id="SM00382">
    <property type="entry name" value="AAA"/>
    <property type="match status" value="1"/>
</dbReference>
<dbReference type="InterPro" id="IPR041685">
    <property type="entry name" value="AAA_GajA/Old/RecF-like"/>
</dbReference>
<dbReference type="Gene3D" id="3.40.50.300">
    <property type="entry name" value="P-loop containing nucleotide triphosphate hydrolases"/>
    <property type="match status" value="2"/>
</dbReference>
<organism evidence="2 3">
    <name type="scientific">Candidatus Venteria ishoeyi</name>
    <dbReference type="NCBI Taxonomy" id="1899563"/>
    <lineage>
        <taxon>Bacteria</taxon>
        <taxon>Pseudomonadati</taxon>
        <taxon>Pseudomonadota</taxon>
        <taxon>Gammaproteobacteria</taxon>
        <taxon>Thiotrichales</taxon>
        <taxon>Thiotrichaceae</taxon>
        <taxon>Venteria</taxon>
    </lineage>
</organism>
<proteinExistence type="predicted"/>
<keyword evidence="3" id="KW-1185">Reference proteome</keyword>
<name>A0A1H6F6S2_9GAMM</name>
<dbReference type="EMBL" id="FMSV02000083">
    <property type="protein sequence ID" value="SEH04685.1"/>
    <property type="molecule type" value="Genomic_DNA"/>
</dbReference>
<dbReference type="PANTHER" id="PTHR32182:SF23">
    <property type="entry name" value="ATP BINDING PROTEIN"/>
    <property type="match status" value="1"/>
</dbReference>
<dbReference type="PANTHER" id="PTHR32182">
    <property type="entry name" value="DNA REPLICATION AND REPAIR PROTEIN RECF"/>
    <property type="match status" value="1"/>
</dbReference>
<dbReference type="InterPro" id="IPR003593">
    <property type="entry name" value="AAA+_ATPase"/>
</dbReference>
<reference evidence="2 3" key="1">
    <citation type="submission" date="2016-10" db="EMBL/GenBank/DDBJ databases">
        <authorList>
            <person name="de Groot N.N."/>
        </authorList>
    </citation>
    <scope>NUCLEOTIDE SEQUENCE [LARGE SCALE GENOMIC DNA]</scope>
    <source>
        <strain evidence="2">MBHS1</strain>
    </source>
</reference>
<dbReference type="InterPro" id="IPR027417">
    <property type="entry name" value="P-loop_NTPase"/>
</dbReference>
<dbReference type="Pfam" id="PF13175">
    <property type="entry name" value="AAA_15"/>
    <property type="match status" value="1"/>
</dbReference>